<feature type="compositionally biased region" description="Basic and acidic residues" evidence="1">
    <location>
        <begin position="296"/>
        <end position="305"/>
    </location>
</feature>
<feature type="region of interest" description="Disordered" evidence="1">
    <location>
        <begin position="189"/>
        <end position="217"/>
    </location>
</feature>
<feature type="compositionally biased region" description="Polar residues" evidence="1">
    <location>
        <begin position="898"/>
        <end position="909"/>
    </location>
</feature>
<feature type="compositionally biased region" description="Basic residues" evidence="1">
    <location>
        <begin position="419"/>
        <end position="437"/>
    </location>
</feature>
<dbReference type="EMBL" id="JARGDH010000002">
    <property type="protein sequence ID" value="KAL0276464.1"/>
    <property type="molecule type" value="Genomic_DNA"/>
</dbReference>
<feature type="compositionally biased region" description="Polar residues" evidence="1">
    <location>
        <begin position="281"/>
        <end position="295"/>
    </location>
</feature>
<name>A0AAW2I2P0_9NEOP</name>
<evidence type="ECO:0000256" key="1">
    <source>
        <dbReference type="SAM" id="MobiDB-lite"/>
    </source>
</evidence>
<evidence type="ECO:0000313" key="2">
    <source>
        <dbReference type="EMBL" id="KAL0276464.1"/>
    </source>
</evidence>
<feature type="region of interest" description="Disordered" evidence="1">
    <location>
        <begin position="267"/>
        <end position="336"/>
    </location>
</feature>
<comment type="caution">
    <text evidence="2">The sequence shown here is derived from an EMBL/GenBank/DDBJ whole genome shotgun (WGS) entry which is preliminary data.</text>
</comment>
<feature type="compositionally biased region" description="Basic and acidic residues" evidence="1">
    <location>
        <begin position="409"/>
        <end position="418"/>
    </location>
</feature>
<feature type="region of interest" description="Disordered" evidence="1">
    <location>
        <begin position="873"/>
        <end position="909"/>
    </location>
</feature>
<feature type="region of interest" description="Disordered" evidence="1">
    <location>
        <begin position="1248"/>
        <end position="1324"/>
    </location>
</feature>
<proteinExistence type="predicted"/>
<protein>
    <submittedName>
        <fullName evidence="2">Uncharacterized protein</fullName>
    </submittedName>
</protein>
<sequence length="1413" mass="160215">MSSTESEDYIKNIDRRPEPLCLFCYPYDATDGTGEETYLRRDGVENVTSAKPKRTKWPARKEKQEIWLRRRTEVRRKKRMMEAGRHLKSFLFTSVRPGRDQQKVYIPCLIQALETVKDAWPPKKGLSIERFLDGKESPGENRESFAMKEDNLSRLLFSSRRSSMPEDVMRKYFLKKIIPSEESETNLTYPDIVSTSSKESPKKKDSETNSNDLEFLSRKREVGSLTIVNTDKTPKKDSNLTASNADACEKKIGTGLKRVIQNDYDKQGKGIIRQKTKERGSQTGRFSGRSETSPTAREDTEDSRTSESLPSSSPVELPRHPTGDISTSGNLSSESEDVKCTCAELTSSKDTSTDLFRSGNSTLSQTVSEKSVSTQDSTVSIHSISTGGSTTGASSNSNSTSPDMFGRTSAKESSSDRSPRRRHRGGPTMQGRRRFLRQCPRFLRRKPFCRKHFRSRRREVHYDISEEKEPCDDDCSTEEPKNTTTRPLSKIDEEKTATANQDGNEDTKYKWAKYTPEEIYMMQQMRHRKFIENYRRYSIPLPATPDTGSLSACAASGSVYKQIEELDDRVLIPRYSALPRTLSMLVNTSSGDTSGLNSDSDSLSLADSLEEYPLVHVHQYDTKKERKPVRGDVNAAPEKKVKIKRTHPRPKAFFVSFKEPFGEDELLSGISKLPEPPEKIKERINERQLNILRLQKQNMEKRLESREKKKQKKFVKDLRSLWGKERGNDITDDGALIWKDRKQRNMPKRFEKKQDQESSSSKIRRPSTSTSTSPERESKVHRKKKIRKDKAKPDTIHTGCTTQDLNNPKHSEKEDVRRKGSCAEKEEVKNKEATNSAKPQAVIHPSQMPISEPDLYRWTKQLNIPQSRSGKFRQKFEVIPEEKSSSLSSTDERKPEETNISQSESNFYNHNPAKASNLIFAKIKSSSMQKQSSVPKGLGKDHPIILVSPKSGTNSRRGRDALIAMNREDFNRLSKGWMNFYMLKETNDASEYGIQDEQSKSHSEKRDKPNLRSRRMVQDENRPIPNVSSEADVKSSEFTLTEKADYDLMSMNVPQVERKESVELEKNEFKELKKTLNETLRFHSSNTILKPISVTPKKPEKSLSLPELIIPSSSSCTVDQQSKNKNSTIVLPKVSQKFEDNEVDSDSTVYCQPPSLIVPRLVFDVSGDSRSGDSLSDSEGEIVENKQATFPNKHIPLRKRGVSNRIRCKRDAHLESMNNGNDYSGWSVTVAGPLDLTSATPDLEMRLSFPANSVGPPQASQSDSGFTEEGPHSREQYVPDGNVKQRWTVTVKNPRKGDADGLKRKMDKNHTLPSLGHTQSQNMKKTVKSHSLLERNMIATGGEISIYWPKIELTGGELVEEANDEELSVRGSAISMEKKPRPPTMTEKDLIRGLTARSQSDCRSSKKCLPQQL</sequence>
<accession>A0AAW2I2P0</accession>
<gene>
    <name evidence="2" type="ORF">PYX00_004031</name>
</gene>
<feature type="compositionally biased region" description="Low complexity" evidence="1">
    <location>
        <begin position="377"/>
        <end position="401"/>
    </location>
</feature>
<feature type="compositionally biased region" description="Basic and acidic residues" evidence="1">
    <location>
        <begin position="997"/>
        <end position="1022"/>
    </location>
</feature>
<feature type="compositionally biased region" description="Low complexity" evidence="1">
    <location>
        <begin position="758"/>
        <end position="773"/>
    </location>
</feature>
<feature type="compositionally biased region" description="Basic and acidic residues" evidence="1">
    <location>
        <begin position="1295"/>
        <end position="1310"/>
    </location>
</feature>
<feature type="region of interest" description="Disordered" evidence="1">
    <location>
        <begin position="992"/>
        <end position="1035"/>
    </location>
</feature>
<feature type="region of interest" description="Disordered" evidence="1">
    <location>
        <begin position="930"/>
        <end position="958"/>
    </location>
</feature>
<feature type="region of interest" description="Disordered" evidence="1">
    <location>
        <begin position="466"/>
        <end position="503"/>
    </location>
</feature>
<reference evidence="2" key="1">
    <citation type="journal article" date="2024" name="Gigascience">
        <title>Chromosome-level genome of the poultry shaft louse Menopon gallinae provides insight into the host-switching and adaptive evolution of parasitic lice.</title>
        <authorList>
            <person name="Xu Y."/>
            <person name="Ma L."/>
            <person name="Liu S."/>
            <person name="Liang Y."/>
            <person name="Liu Q."/>
            <person name="He Z."/>
            <person name="Tian L."/>
            <person name="Duan Y."/>
            <person name="Cai W."/>
            <person name="Li H."/>
            <person name="Song F."/>
        </authorList>
    </citation>
    <scope>NUCLEOTIDE SEQUENCE</scope>
    <source>
        <strain evidence="2">Cailab_2023a</strain>
    </source>
</reference>
<organism evidence="2">
    <name type="scientific">Menopon gallinae</name>
    <name type="common">poultry shaft louse</name>
    <dbReference type="NCBI Taxonomy" id="328185"/>
    <lineage>
        <taxon>Eukaryota</taxon>
        <taxon>Metazoa</taxon>
        <taxon>Ecdysozoa</taxon>
        <taxon>Arthropoda</taxon>
        <taxon>Hexapoda</taxon>
        <taxon>Insecta</taxon>
        <taxon>Pterygota</taxon>
        <taxon>Neoptera</taxon>
        <taxon>Paraneoptera</taxon>
        <taxon>Psocodea</taxon>
        <taxon>Troctomorpha</taxon>
        <taxon>Phthiraptera</taxon>
        <taxon>Amblycera</taxon>
        <taxon>Menoponidae</taxon>
        <taxon>Menopon</taxon>
    </lineage>
</organism>
<feature type="region of interest" description="Disordered" evidence="1">
    <location>
        <begin position="738"/>
        <end position="848"/>
    </location>
</feature>
<feature type="compositionally biased region" description="Basic and acidic residues" evidence="1">
    <location>
        <begin position="807"/>
        <end position="832"/>
    </location>
</feature>
<feature type="compositionally biased region" description="Low complexity" evidence="1">
    <location>
        <begin position="306"/>
        <end position="316"/>
    </location>
</feature>
<feature type="compositionally biased region" description="Polar residues" evidence="1">
    <location>
        <begin position="324"/>
        <end position="333"/>
    </location>
</feature>
<feature type="compositionally biased region" description="Polar residues" evidence="1">
    <location>
        <begin position="351"/>
        <end position="376"/>
    </location>
</feature>
<feature type="compositionally biased region" description="Basic and acidic residues" evidence="1">
    <location>
        <begin position="874"/>
        <end position="897"/>
    </location>
</feature>
<feature type="region of interest" description="Disordered" evidence="1">
    <location>
        <begin position="351"/>
        <end position="437"/>
    </location>
</feature>
<feature type="compositionally biased region" description="Basic residues" evidence="1">
    <location>
        <begin position="779"/>
        <end position="790"/>
    </location>
</feature>